<sequence length="49" mass="5935">MLSRLRKLVFSIQHRAPTVRFTESIRRVNRLARLMSMMQRRPPRKVEQG</sequence>
<proteinExistence type="predicted"/>
<protein>
    <submittedName>
        <fullName evidence="1">Uncharacterized protein</fullName>
    </submittedName>
</protein>
<dbReference type="STRING" id="1803665.GCA_001641335_08022"/>
<evidence type="ECO:0000313" key="2">
    <source>
        <dbReference type="Proteomes" id="UP000319949"/>
    </source>
</evidence>
<name>A0A560DPX1_9BRAD</name>
<dbReference type="RefSeq" id="WP_186467466.1">
    <property type="nucleotide sequence ID" value="NZ_VITK01000004.1"/>
</dbReference>
<dbReference type="AlphaFoldDB" id="A0A560DPX1"/>
<accession>A0A560DPX1</accession>
<gene>
    <name evidence="1" type="ORF">FBZ96_104123</name>
</gene>
<keyword evidence="2" id="KW-1185">Reference proteome</keyword>
<reference evidence="1 2" key="1">
    <citation type="submission" date="2019-06" db="EMBL/GenBank/DDBJ databases">
        <title>Genomic Encyclopedia of Type Strains, Phase IV (KMG-V): Genome sequencing to study the core and pangenomes of soil and plant-associated prokaryotes.</title>
        <authorList>
            <person name="Whitman W."/>
        </authorList>
    </citation>
    <scope>NUCLEOTIDE SEQUENCE [LARGE SCALE GENOMIC DNA]</scope>
    <source>
        <strain evidence="1 2">BR 510</strain>
    </source>
</reference>
<evidence type="ECO:0000313" key="1">
    <source>
        <dbReference type="EMBL" id="TWA99155.1"/>
    </source>
</evidence>
<comment type="caution">
    <text evidence="1">The sequence shown here is derived from an EMBL/GenBank/DDBJ whole genome shotgun (WGS) entry which is preliminary data.</text>
</comment>
<organism evidence="1 2">
    <name type="scientific">Bradyrhizobium stylosanthis</name>
    <dbReference type="NCBI Taxonomy" id="1803665"/>
    <lineage>
        <taxon>Bacteria</taxon>
        <taxon>Pseudomonadati</taxon>
        <taxon>Pseudomonadota</taxon>
        <taxon>Alphaproteobacteria</taxon>
        <taxon>Hyphomicrobiales</taxon>
        <taxon>Nitrobacteraceae</taxon>
        <taxon>Bradyrhizobium</taxon>
    </lineage>
</organism>
<dbReference type="EMBL" id="VITK01000004">
    <property type="protein sequence ID" value="TWA99155.1"/>
    <property type="molecule type" value="Genomic_DNA"/>
</dbReference>
<dbReference type="Proteomes" id="UP000319949">
    <property type="component" value="Unassembled WGS sequence"/>
</dbReference>